<comment type="similarity">
    <text evidence="13">Belongs to the cholesterol 7-desaturase family.</text>
</comment>
<name>A0A8D8MAB6_CULPI</name>
<evidence type="ECO:0000313" key="19">
    <source>
        <dbReference type="EMBL" id="CAG6524903.1"/>
    </source>
</evidence>
<dbReference type="Gene3D" id="2.102.10.10">
    <property type="entry name" value="Rieske [2Fe-2S] iron-sulphur domain"/>
    <property type="match status" value="1"/>
</dbReference>
<dbReference type="Pfam" id="PF00355">
    <property type="entry name" value="Rieske"/>
    <property type="match status" value="1"/>
</dbReference>
<dbReference type="Gene3D" id="3.90.380.10">
    <property type="entry name" value="Naphthalene 1,2-dioxygenase Alpha Subunit, Chain A, domain 1"/>
    <property type="match status" value="1"/>
</dbReference>
<dbReference type="Pfam" id="PF19298">
    <property type="entry name" value="KshA_C"/>
    <property type="match status" value="1"/>
</dbReference>
<dbReference type="GO" id="GO:0005737">
    <property type="term" value="C:cytoplasm"/>
    <property type="evidence" value="ECO:0007669"/>
    <property type="project" value="TreeGrafter"/>
</dbReference>
<evidence type="ECO:0000256" key="11">
    <source>
        <dbReference type="ARBA" id="ARBA00023136"/>
    </source>
</evidence>
<evidence type="ECO:0000256" key="1">
    <source>
        <dbReference type="ARBA" id="ARBA00001962"/>
    </source>
</evidence>
<evidence type="ECO:0000256" key="6">
    <source>
        <dbReference type="ARBA" id="ARBA00022723"/>
    </source>
</evidence>
<dbReference type="EMBL" id="HBUE01190437">
    <property type="protein sequence ID" value="CAG6524903.1"/>
    <property type="molecule type" value="Transcribed_RNA"/>
</dbReference>
<dbReference type="GO" id="GO:0051537">
    <property type="term" value="F:2 iron, 2 sulfur cluster binding"/>
    <property type="evidence" value="ECO:0007669"/>
    <property type="project" value="UniProtKB-KW"/>
</dbReference>
<evidence type="ECO:0000256" key="10">
    <source>
        <dbReference type="ARBA" id="ARBA00023014"/>
    </source>
</evidence>
<keyword evidence="9" id="KW-0408">Iron</keyword>
<evidence type="ECO:0000256" key="15">
    <source>
        <dbReference type="ARBA" id="ARBA00047853"/>
    </source>
</evidence>
<keyword evidence="10" id="KW-0411">Iron-sulfur</keyword>
<dbReference type="GO" id="GO:0008203">
    <property type="term" value="P:cholesterol metabolic process"/>
    <property type="evidence" value="ECO:0007669"/>
    <property type="project" value="InterPro"/>
</dbReference>
<comment type="subcellular location">
    <subcellularLocation>
        <location evidence="2">Membrane</location>
    </subcellularLocation>
</comment>
<dbReference type="EMBL" id="HBUE01296321">
    <property type="protein sequence ID" value="CAG6576592.1"/>
    <property type="molecule type" value="Transcribed_RNA"/>
</dbReference>
<dbReference type="EMBL" id="HBUE01034595">
    <property type="protein sequence ID" value="CAG6458292.1"/>
    <property type="molecule type" value="Transcribed_RNA"/>
</dbReference>
<dbReference type="SUPFAM" id="SSF50022">
    <property type="entry name" value="ISP domain"/>
    <property type="match status" value="1"/>
</dbReference>
<dbReference type="GO" id="GO:0046872">
    <property type="term" value="F:metal ion binding"/>
    <property type="evidence" value="ECO:0007669"/>
    <property type="project" value="UniProtKB-KW"/>
</dbReference>
<dbReference type="PANTHER" id="PTHR21266:SF32">
    <property type="entry name" value="CHOLESTEROL 7-DESATURASE NVD"/>
    <property type="match status" value="1"/>
</dbReference>
<keyword evidence="5" id="KW-0001">2Fe-2S</keyword>
<dbReference type="PANTHER" id="PTHR21266">
    <property type="entry name" value="IRON-SULFUR DOMAIN CONTAINING PROTEIN"/>
    <property type="match status" value="1"/>
</dbReference>
<evidence type="ECO:0000256" key="17">
    <source>
        <dbReference type="SAM" id="Phobius"/>
    </source>
</evidence>
<feature type="transmembrane region" description="Helical" evidence="17">
    <location>
        <begin position="66"/>
        <end position="87"/>
    </location>
</feature>
<dbReference type="InterPro" id="IPR017941">
    <property type="entry name" value="Rieske_2Fe-2S"/>
</dbReference>
<protein>
    <recommendedName>
        <fullName evidence="14">cholesterol 7-desaturase</fullName>
        <ecNumber evidence="14">1.14.19.21</ecNumber>
    </recommendedName>
</protein>
<evidence type="ECO:0000256" key="9">
    <source>
        <dbReference type="ARBA" id="ARBA00023004"/>
    </source>
</evidence>
<comment type="cofactor">
    <cofactor evidence="1">
        <name>Fe cation</name>
        <dbReference type="ChEBI" id="CHEBI:24875"/>
    </cofactor>
</comment>
<proteinExistence type="inferred from homology"/>
<organism evidence="19">
    <name type="scientific">Culex pipiens</name>
    <name type="common">House mosquito</name>
    <dbReference type="NCBI Taxonomy" id="7175"/>
    <lineage>
        <taxon>Eukaryota</taxon>
        <taxon>Metazoa</taxon>
        <taxon>Ecdysozoa</taxon>
        <taxon>Arthropoda</taxon>
        <taxon>Hexapoda</taxon>
        <taxon>Insecta</taxon>
        <taxon>Pterygota</taxon>
        <taxon>Neoptera</taxon>
        <taxon>Endopterygota</taxon>
        <taxon>Diptera</taxon>
        <taxon>Nematocera</taxon>
        <taxon>Culicoidea</taxon>
        <taxon>Culicidae</taxon>
        <taxon>Culicinae</taxon>
        <taxon>Culicini</taxon>
        <taxon>Culex</taxon>
        <taxon>Culex</taxon>
    </lineage>
</organism>
<evidence type="ECO:0000256" key="13">
    <source>
        <dbReference type="ARBA" id="ARBA00025729"/>
    </source>
</evidence>
<comment type="pathway">
    <text evidence="12">Steroid hormone biosynthesis; dafachronic acid biosynthesis.</text>
</comment>
<accession>A0A8D8MAB6</accession>
<evidence type="ECO:0000259" key="18">
    <source>
        <dbReference type="PROSITE" id="PS51296"/>
    </source>
</evidence>
<evidence type="ECO:0000256" key="7">
    <source>
        <dbReference type="ARBA" id="ARBA00022989"/>
    </source>
</evidence>
<evidence type="ECO:0000256" key="12">
    <source>
        <dbReference type="ARBA" id="ARBA00025712"/>
    </source>
</evidence>
<evidence type="ECO:0000256" key="3">
    <source>
        <dbReference type="ARBA" id="ARBA00004972"/>
    </source>
</evidence>
<dbReference type="InterPro" id="IPR050584">
    <property type="entry name" value="Cholesterol_7-desaturase"/>
</dbReference>
<dbReference type="GO" id="GO:0016020">
    <property type="term" value="C:membrane"/>
    <property type="evidence" value="ECO:0007669"/>
    <property type="project" value="UniProtKB-SubCell"/>
</dbReference>
<keyword evidence="6" id="KW-0479">Metal-binding</keyword>
<comment type="catalytic activity">
    <reaction evidence="15">
        <text>cholesterol + NADH + O2 + H(+) = 7-dehydrocholesterol + NAD(+) + 2 H2O</text>
        <dbReference type="Rhea" id="RHEA:51644"/>
        <dbReference type="ChEBI" id="CHEBI:15377"/>
        <dbReference type="ChEBI" id="CHEBI:15378"/>
        <dbReference type="ChEBI" id="CHEBI:15379"/>
        <dbReference type="ChEBI" id="CHEBI:16113"/>
        <dbReference type="ChEBI" id="CHEBI:17759"/>
        <dbReference type="ChEBI" id="CHEBI:57540"/>
        <dbReference type="ChEBI" id="CHEBI:57945"/>
        <dbReference type="EC" id="1.14.19.21"/>
    </reaction>
    <physiologicalReaction direction="left-to-right" evidence="15">
        <dbReference type="Rhea" id="RHEA:51645"/>
    </physiologicalReaction>
</comment>
<dbReference type="UniPathway" id="UPA01020"/>
<evidence type="ECO:0000256" key="5">
    <source>
        <dbReference type="ARBA" id="ARBA00022714"/>
    </source>
</evidence>
<dbReference type="GO" id="GO:0170056">
    <property type="term" value="F:cholesterol 7-desaturase [NAD(P)H] activity"/>
    <property type="evidence" value="ECO:0007669"/>
    <property type="project" value="UniProtKB-EC"/>
</dbReference>
<keyword evidence="8" id="KW-0560">Oxidoreductase</keyword>
<dbReference type="EC" id="1.14.19.21" evidence="14"/>
<dbReference type="PROSITE" id="PS51296">
    <property type="entry name" value="RIESKE"/>
    <property type="match status" value="1"/>
</dbReference>
<evidence type="ECO:0000256" key="8">
    <source>
        <dbReference type="ARBA" id="ARBA00023002"/>
    </source>
</evidence>
<comment type="catalytic activity">
    <reaction evidence="16">
        <text>cholesterol + NADPH + O2 + H(+) = 7-dehydrocholesterol + NADP(+) + 2 H2O</text>
        <dbReference type="Rhea" id="RHEA:45024"/>
        <dbReference type="ChEBI" id="CHEBI:15377"/>
        <dbReference type="ChEBI" id="CHEBI:15378"/>
        <dbReference type="ChEBI" id="CHEBI:15379"/>
        <dbReference type="ChEBI" id="CHEBI:16113"/>
        <dbReference type="ChEBI" id="CHEBI:17759"/>
        <dbReference type="ChEBI" id="CHEBI:57783"/>
        <dbReference type="ChEBI" id="CHEBI:58349"/>
        <dbReference type="EC" id="1.14.19.21"/>
    </reaction>
    <physiologicalReaction direction="left-to-right" evidence="16">
        <dbReference type="Rhea" id="RHEA:45025"/>
    </physiologicalReaction>
</comment>
<sequence>MEASEKAACCDGGDGDGGSRPWVRLWQALVMATNNQTLDQWLGHGLLLVKEDMLGSSSSGVRAVPVVWQILYLLAGVVMAWLCWKFYYSPVVWKRDLTDIGYNHVLDNEGIRRGRSGDKRRAHTINRLRRLRKVGQRIPPPFPNGWFGILESEQLATGQARAVDCLGQNFVVFRASDSGQVSVLDAYCPHLGANLGVGGIVRGDCIECPFHHWSFSGRDGQCVNIPYSKSGAVPKVAKVKKWTSMEANGFIFVWHHVDEGVEPWPMMVVPEVEDGRWVYYGKNEFLVNAHIQDIPENGADVAHLSAVHGPNCLSGSDIRYSRPAWAEFGMHAWYASWHAPSEENDDPPHIARMDLKHSFRFFNKLEVCTVNVKAYQIGPGYVQLAMQTGLGPMVALQTVTPVEPLVQKVIHRFYAPRTVGNAFFQKFAVWAESVMFERDMMIWNHKQFVDTPLLIKEDRLIKAYRKWYSQFYSENSTSYSVAKEGLDW</sequence>
<feature type="domain" description="Rieske" evidence="18">
    <location>
        <begin position="146"/>
        <end position="253"/>
    </location>
</feature>
<keyword evidence="4 17" id="KW-0812">Transmembrane</keyword>
<evidence type="ECO:0000256" key="2">
    <source>
        <dbReference type="ARBA" id="ARBA00004370"/>
    </source>
</evidence>
<dbReference type="InterPro" id="IPR036922">
    <property type="entry name" value="Rieske_2Fe-2S_sf"/>
</dbReference>
<evidence type="ECO:0000256" key="16">
    <source>
        <dbReference type="ARBA" id="ARBA00049548"/>
    </source>
</evidence>
<dbReference type="AlphaFoldDB" id="A0A8D8MAB6"/>
<evidence type="ECO:0000256" key="4">
    <source>
        <dbReference type="ARBA" id="ARBA00022692"/>
    </source>
</evidence>
<evidence type="ECO:0000256" key="14">
    <source>
        <dbReference type="ARBA" id="ARBA00026095"/>
    </source>
</evidence>
<dbReference type="SUPFAM" id="SSF55961">
    <property type="entry name" value="Bet v1-like"/>
    <property type="match status" value="1"/>
</dbReference>
<dbReference type="InterPro" id="IPR045605">
    <property type="entry name" value="KshA-like_C"/>
</dbReference>
<comment type="pathway">
    <text evidence="3">Hormone biosynthesis.</text>
</comment>
<reference evidence="19" key="1">
    <citation type="submission" date="2021-05" db="EMBL/GenBank/DDBJ databases">
        <authorList>
            <person name="Alioto T."/>
            <person name="Alioto T."/>
            <person name="Gomez Garrido J."/>
        </authorList>
    </citation>
    <scope>NUCLEOTIDE SEQUENCE</scope>
</reference>
<keyword evidence="11 17" id="KW-0472">Membrane</keyword>
<dbReference type="EMBL" id="HBUE01034594">
    <property type="protein sequence ID" value="CAG6458291.1"/>
    <property type="molecule type" value="Transcribed_RNA"/>
</dbReference>
<keyword evidence="7 17" id="KW-1133">Transmembrane helix</keyword>